<dbReference type="EMBL" id="SMRU01000003">
    <property type="protein sequence ID" value="TDG01009.1"/>
    <property type="molecule type" value="Genomic_DNA"/>
</dbReference>
<accession>A0A4R5L064</accession>
<dbReference type="PANTHER" id="PTHR34219:SF1">
    <property type="entry name" value="PEPSY DOMAIN-CONTAINING PROTEIN"/>
    <property type="match status" value="1"/>
</dbReference>
<feature type="transmembrane region" description="Helical" evidence="2">
    <location>
        <begin position="386"/>
        <end position="406"/>
    </location>
</feature>
<feature type="transmembrane region" description="Helical" evidence="2">
    <location>
        <begin position="40"/>
        <end position="62"/>
    </location>
</feature>
<dbReference type="PANTHER" id="PTHR34219">
    <property type="entry name" value="IRON-REGULATED INNER MEMBRANE PROTEIN-RELATED"/>
    <property type="match status" value="1"/>
</dbReference>
<feature type="transmembrane region" description="Helical" evidence="2">
    <location>
        <begin position="218"/>
        <end position="238"/>
    </location>
</feature>
<feature type="region of interest" description="Disordered" evidence="1">
    <location>
        <begin position="271"/>
        <end position="291"/>
    </location>
</feature>
<gene>
    <name evidence="3" type="ORF">E1809_02990</name>
</gene>
<dbReference type="AlphaFoldDB" id="A0A4R5L064"/>
<protein>
    <submittedName>
        <fullName evidence="3">PepSY domain-containing protein</fullName>
    </submittedName>
</protein>
<comment type="caution">
    <text evidence="3">The sequence shown here is derived from an EMBL/GenBank/DDBJ whole genome shotgun (WGS) entry which is preliminary data.</text>
</comment>
<keyword evidence="4" id="KW-1185">Reference proteome</keyword>
<dbReference type="RefSeq" id="WP_133202749.1">
    <property type="nucleotide sequence ID" value="NZ_SMRU01000003.1"/>
</dbReference>
<dbReference type="Pfam" id="PF03929">
    <property type="entry name" value="PepSY_TM"/>
    <property type="match status" value="1"/>
</dbReference>
<evidence type="ECO:0000256" key="2">
    <source>
        <dbReference type="SAM" id="Phobius"/>
    </source>
</evidence>
<keyword evidence="2" id="KW-0472">Membrane</keyword>
<sequence>MTLLTDRLAPRQDAPPSLRPDSPPAAGTGWFRAFLLRVHFYAGILAAPFLFVAAVTGGLYAMTPQLEQVIYDHELHVPAVAHPLPLSSQVQAATSRVGGATPVSVRPAPGPEDTTRVLFADPTLGGSQYRTLFVDPGTGEIRGDLPTYGSSGAMPLRTFIDNLHRSLNLGEPGRIYSELAASWLWVVALGGLVLWVDRVRRRRAGKAPKKPESRRARTVWLHGTVGTVFLAAFVFLSATGLTWSGQAGANIGTLRTALGWDTPSVSTALSGSATVSSGEHAGHGGSPSSSAAIDPAAYDTVLKIARADIITAPMVDIKPPAKPGKAWTVTEAGREWPGTASAVAVDAASGTVTSRADFNDFSLAAKLTRWTIAAHMGLLFGLTNQLALLAVAVGLTAMVVWGYVMWWRRRPTRGSVWAFGRPAPRGAFLRGHWAGVLAAITAMVVLGLFLPVFGWSLLAFVILDTAVGAMKRRRARLNQVT</sequence>
<evidence type="ECO:0000313" key="4">
    <source>
        <dbReference type="Proteomes" id="UP000295511"/>
    </source>
</evidence>
<feature type="region of interest" description="Disordered" evidence="1">
    <location>
        <begin position="1"/>
        <end position="22"/>
    </location>
</feature>
<feature type="transmembrane region" description="Helical" evidence="2">
    <location>
        <begin position="427"/>
        <end position="446"/>
    </location>
</feature>
<name>A0A4R5L064_9MICC</name>
<keyword evidence="2" id="KW-0812">Transmembrane</keyword>
<organism evidence="3 4">
    <name type="scientific">Arthrobacter terricola</name>
    <dbReference type="NCBI Taxonomy" id="2547396"/>
    <lineage>
        <taxon>Bacteria</taxon>
        <taxon>Bacillati</taxon>
        <taxon>Actinomycetota</taxon>
        <taxon>Actinomycetes</taxon>
        <taxon>Micrococcales</taxon>
        <taxon>Micrococcaceae</taxon>
        <taxon>Arthrobacter</taxon>
    </lineage>
</organism>
<keyword evidence="2" id="KW-1133">Transmembrane helix</keyword>
<dbReference type="Proteomes" id="UP000295511">
    <property type="component" value="Unassembled WGS sequence"/>
</dbReference>
<reference evidence="3 4" key="1">
    <citation type="submission" date="2019-03" db="EMBL/GenBank/DDBJ databases">
        <title>Whole genome sequence of Arthrobacter sp JH1-1.</title>
        <authorList>
            <person name="Trinh H.N."/>
        </authorList>
    </citation>
    <scope>NUCLEOTIDE SEQUENCE [LARGE SCALE GENOMIC DNA]</scope>
    <source>
        <strain evidence="3 4">JH1-1</strain>
    </source>
</reference>
<proteinExistence type="predicted"/>
<feature type="transmembrane region" description="Helical" evidence="2">
    <location>
        <begin position="452"/>
        <end position="470"/>
    </location>
</feature>
<dbReference type="InterPro" id="IPR005625">
    <property type="entry name" value="PepSY-ass_TM"/>
</dbReference>
<evidence type="ECO:0000256" key="1">
    <source>
        <dbReference type="SAM" id="MobiDB-lite"/>
    </source>
</evidence>
<feature type="transmembrane region" description="Helical" evidence="2">
    <location>
        <begin position="175"/>
        <end position="197"/>
    </location>
</feature>
<dbReference type="OrthoDB" id="9791166at2"/>
<evidence type="ECO:0000313" key="3">
    <source>
        <dbReference type="EMBL" id="TDG01009.1"/>
    </source>
</evidence>